<dbReference type="RefSeq" id="WP_105866917.1">
    <property type="nucleotide sequence ID" value="NZ_PVLV01000013.1"/>
</dbReference>
<dbReference type="GO" id="GO:0004630">
    <property type="term" value="F:phospholipase D activity"/>
    <property type="evidence" value="ECO:0007669"/>
    <property type="project" value="UniProtKB-EC"/>
</dbReference>
<dbReference type="EMBL" id="PVLV01000013">
    <property type="protein sequence ID" value="PRH81005.1"/>
    <property type="molecule type" value="Genomic_DNA"/>
</dbReference>
<feature type="chain" id="PRO_5015466720" description="phospholipase D" evidence="7">
    <location>
        <begin position="26"/>
        <end position="449"/>
    </location>
</feature>
<dbReference type="GO" id="GO:0016891">
    <property type="term" value="F:RNA endonuclease activity producing 5'-phosphomonoesters, hydrolytic mechanism"/>
    <property type="evidence" value="ECO:0007669"/>
    <property type="project" value="TreeGrafter"/>
</dbReference>
<evidence type="ECO:0000256" key="7">
    <source>
        <dbReference type="SAM" id="SignalP"/>
    </source>
</evidence>
<dbReference type="OrthoDB" id="3740959at2"/>
<feature type="signal peptide" evidence="7">
    <location>
        <begin position="1"/>
        <end position="25"/>
    </location>
</feature>
<comment type="similarity">
    <text evidence="2">Belongs to the phospholipase D family.</text>
</comment>
<dbReference type="Pfam" id="PF13091">
    <property type="entry name" value="PLDc_2"/>
    <property type="match status" value="2"/>
</dbReference>
<feature type="domain" description="Phospholipase D-like" evidence="8">
    <location>
        <begin position="64"/>
        <end position="218"/>
    </location>
</feature>
<feature type="domain" description="Phospholipase D-like" evidence="8">
    <location>
        <begin position="295"/>
        <end position="433"/>
    </location>
</feature>
<keyword evidence="4" id="KW-0378">Hydrolase</keyword>
<evidence type="ECO:0000313" key="10">
    <source>
        <dbReference type="Proteomes" id="UP000239322"/>
    </source>
</evidence>
<reference evidence="9 10" key="1">
    <citation type="submission" date="2018-03" db="EMBL/GenBank/DDBJ databases">
        <title>Novel Streptomyces sp. from soil.</title>
        <authorList>
            <person name="Tan G.Y.A."/>
            <person name="Lee Z.Y."/>
        </authorList>
    </citation>
    <scope>NUCLEOTIDE SEQUENCE [LARGE SCALE GENOMIC DNA]</scope>
    <source>
        <strain evidence="9 10">ST5x</strain>
    </source>
</reference>
<evidence type="ECO:0000256" key="6">
    <source>
        <dbReference type="ARBA" id="ARBA00023098"/>
    </source>
</evidence>
<dbReference type="AlphaFoldDB" id="A0A2S9Q2U6"/>
<dbReference type="PANTHER" id="PTHR43856:SF1">
    <property type="entry name" value="MITOCHONDRIAL CARDIOLIPIN HYDROLASE"/>
    <property type="match status" value="1"/>
</dbReference>
<dbReference type="InterPro" id="IPR025202">
    <property type="entry name" value="PLD-like_dom"/>
</dbReference>
<keyword evidence="10" id="KW-1185">Reference proteome</keyword>
<organism evidence="9 10">
    <name type="scientific">Streptomyces solincola</name>
    <dbReference type="NCBI Taxonomy" id="2100817"/>
    <lineage>
        <taxon>Bacteria</taxon>
        <taxon>Bacillati</taxon>
        <taxon>Actinomycetota</taxon>
        <taxon>Actinomycetes</taxon>
        <taxon>Kitasatosporales</taxon>
        <taxon>Streptomycetaceae</taxon>
        <taxon>Streptomyces</taxon>
    </lineage>
</organism>
<dbReference type="PANTHER" id="PTHR43856">
    <property type="entry name" value="CARDIOLIPIN HYDROLASE"/>
    <property type="match status" value="1"/>
</dbReference>
<keyword evidence="6" id="KW-0443">Lipid metabolism</keyword>
<evidence type="ECO:0000259" key="8">
    <source>
        <dbReference type="Pfam" id="PF13091"/>
    </source>
</evidence>
<dbReference type="EC" id="3.1.4.4" evidence="3"/>
<keyword evidence="7" id="KW-0732">Signal</keyword>
<evidence type="ECO:0000256" key="3">
    <source>
        <dbReference type="ARBA" id="ARBA00012027"/>
    </source>
</evidence>
<name>A0A2S9Q2U6_9ACTN</name>
<dbReference type="SUPFAM" id="SSF56024">
    <property type="entry name" value="Phospholipase D/nuclease"/>
    <property type="match status" value="2"/>
</dbReference>
<evidence type="ECO:0000256" key="2">
    <source>
        <dbReference type="ARBA" id="ARBA00008664"/>
    </source>
</evidence>
<accession>A0A2S9Q2U6</accession>
<evidence type="ECO:0000256" key="4">
    <source>
        <dbReference type="ARBA" id="ARBA00022801"/>
    </source>
</evidence>
<comment type="catalytic activity">
    <reaction evidence="1">
        <text>a 1,2-diacyl-sn-glycero-3-phosphocholine + H2O = a 1,2-diacyl-sn-glycero-3-phosphate + choline + H(+)</text>
        <dbReference type="Rhea" id="RHEA:14445"/>
        <dbReference type="ChEBI" id="CHEBI:15354"/>
        <dbReference type="ChEBI" id="CHEBI:15377"/>
        <dbReference type="ChEBI" id="CHEBI:15378"/>
        <dbReference type="ChEBI" id="CHEBI:57643"/>
        <dbReference type="ChEBI" id="CHEBI:58608"/>
        <dbReference type="EC" id="3.1.4.4"/>
    </reaction>
</comment>
<sequence length="449" mass="47346">MIGKRLLTALLVGGLLLAGAPAASAEPETYVTTGPVFNRPGGTTAEQGAILSHLGRLVNGAPSGSTIRVSLYAFGSDWLAQQLAAAHRRNVSVQVLVDDHTVTAAWMGGAGQKVRTTLQSAFAETPPADRTYGTSWFRVCAAGRSCLAKAAGGVNHNKFLLFTRTTGSGSPTKGVMVDDVVVQSSGNLTTWDRAEGWNDAMTVTGNAALHTGYLRYFDLMAASQAEPDGSLRTADLAVDVEAGPAKGYFFPRSSTDVAENILSMVQTPVKNPDGAPADVCHGNTPGHGTADGRTVIRIANGHISRPAVAHKLWELADAGCYVDVVYGKLADYEAPGTHRETAYWLTRTTAKGRISLHRLANDGLTDPAAPAAVGTTSHTKYLLIEGSYKGVKDQKLVFTGSHTYTGMALTANDEALLKYDSPQVHDAYLANFRDQRAAALAESQYGGAP</sequence>
<evidence type="ECO:0000313" key="9">
    <source>
        <dbReference type="EMBL" id="PRH81005.1"/>
    </source>
</evidence>
<dbReference type="InterPro" id="IPR051406">
    <property type="entry name" value="PLD_domain"/>
</dbReference>
<proteinExistence type="inferred from homology"/>
<gene>
    <name evidence="9" type="ORF">C6N75_01000</name>
</gene>
<protein>
    <recommendedName>
        <fullName evidence="3">phospholipase D</fullName>
        <ecNumber evidence="3">3.1.4.4</ecNumber>
    </recommendedName>
</protein>
<dbReference type="GO" id="GO:0016042">
    <property type="term" value="P:lipid catabolic process"/>
    <property type="evidence" value="ECO:0007669"/>
    <property type="project" value="UniProtKB-KW"/>
</dbReference>
<evidence type="ECO:0000256" key="1">
    <source>
        <dbReference type="ARBA" id="ARBA00000798"/>
    </source>
</evidence>
<comment type="caution">
    <text evidence="9">The sequence shown here is derived from an EMBL/GenBank/DDBJ whole genome shotgun (WGS) entry which is preliminary data.</text>
</comment>
<keyword evidence="5" id="KW-0442">Lipid degradation</keyword>
<dbReference type="Gene3D" id="3.30.870.10">
    <property type="entry name" value="Endonuclease Chain A"/>
    <property type="match status" value="2"/>
</dbReference>
<dbReference type="Proteomes" id="UP000239322">
    <property type="component" value="Unassembled WGS sequence"/>
</dbReference>
<evidence type="ECO:0000256" key="5">
    <source>
        <dbReference type="ARBA" id="ARBA00022963"/>
    </source>
</evidence>